<dbReference type="PANTHER" id="PTHR43343:SF3">
    <property type="entry name" value="PROTEASE DO-LIKE 8, CHLOROPLASTIC"/>
    <property type="match status" value="1"/>
</dbReference>
<comment type="caution">
    <text evidence="6">The sequence shown here is derived from an EMBL/GenBank/DDBJ whole genome shotgun (WGS) entry which is preliminary data.</text>
</comment>
<feature type="transmembrane region" description="Helical" evidence="4">
    <location>
        <begin position="103"/>
        <end position="123"/>
    </location>
</feature>
<dbReference type="PROSITE" id="PS50106">
    <property type="entry name" value="PDZ"/>
    <property type="match status" value="1"/>
</dbReference>
<organism evidence="6 7">
    <name type="scientific">Diplocloster agilis</name>
    <dbReference type="NCBI Taxonomy" id="2850323"/>
    <lineage>
        <taxon>Bacteria</taxon>
        <taxon>Bacillati</taxon>
        <taxon>Bacillota</taxon>
        <taxon>Clostridia</taxon>
        <taxon>Lachnospirales</taxon>
        <taxon>Lachnospiraceae</taxon>
        <taxon>Diplocloster</taxon>
    </lineage>
</organism>
<dbReference type="Gene3D" id="2.40.10.120">
    <property type="match status" value="1"/>
</dbReference>
<dbReference type="GO" id="GO:0006508">
    <property type="term" value="P:proteolysis"/>
    <property type="evidence" value="ECO:0007669"/>
    <property type="project" value="UniProtKB-KW"/>
</dbReference>
<dbReference type="InterPro" id="IPR009003">
    <property type="entry name" value="Peptidase_S1_PA"/>
</dbReference>
<evidence type="ECO:0000256" key="1">
    <source>
        <dbReference type="ARBA" id="ARBA00022670"/>
    </source>
</evidence>
<accession>A0A949NGU7</accession>
<dbReference type="SUPFAM" id="SSF50156">
    <property type="entry name" value="PDZ domain-like"/>
    <property type="match status" value="1"/>
</dbReference>
<dbReference type="SMART" id="SM00228">
    <property type="entry name" value="PDZ"/>
    <property type="match status" value="1"/>
</dbReference>
<protein>
    <submittedName>
        <fullName evidence="6">Trypsin-like peptidase domain-containing protein</fullName>
    </submittedName>
</protein>
<name>A0A949NGU7_9FIRM</name>
<dbReference type="Pfam" id="PF13365">
    <property type="entry name" value="Trypsin_2"/>
    <property type="match status" value="1"/>
</dbReference>
<evidence type="ECO:0000313" key="7">
    <source>
        <dbReference type="Proteomes" id="UP000712157"/>
    </source>
</evidence>
<dbReference type="Gene3D" id="2.30.42.10">
    <property type="match status" value="1"/>
</dbReference>
<dbReference type="Pfam" id="PF13180">
    <property type="entry name" value="PDZ_2"/>
    <property type="match status" value="1"/>
</dbReference>
<feature type="region of interest" description="Disordered" evidence="3">
    <location>
        <begin position="78"/>
        <end position="99"/>
    </location>
</feature>
<dbReference type="AlphaFoldDB" id="A0A949NGU7"/>
<dbReference type="RefSeq" id="WP_158342639.1">
    <property type="nucleotide sequence ID" value="NZ_JAHQCW010000059.1"/>
</dbReference>
<dbReference type="GO" id="GO:0004252">
    <property type="term" value="F:serine-type endopeptidase activity"/>
    <property type="evidence" value="ECO:0007669"/>
    <property type="project" value="InterPro"/>
</dbReference>
<feature type="compositionally biased region" description="Polar residues" evidence="3">
    <location>
        <begin position="14"/>
        <end position="29"/>
    </location>
</feature>
<evidence type="ECO:0000256" key="4">
    <source>
        <dbReference type="SAM" id="Phobius"/>
    </source>
</evidence>
<gene>
    <name evidence="6" type="ORF">KTH89_23035</name>
</gene>
<dbReference type="SUPFAM" id="SSF50494">
    <property type="entry name" value="Trypsin-like serine proteases"/>
    <property type="match status" value="1"/>
</dbReference>
<dbReference type="InterPro" id="IPR051201">
    <property type="entry name" value="Chloro_Bact_Ser_Proteases"/>
</dbReference>
<keyword evidence="2" id="KW-0378">Hydrolase</keyword>
<keyword evidence="1" id="KW-0645">Protease</keyword>
<keyword evidence="7" id="KW-1185">Reference proteome</keyword>
<keyword evidence="4" id="KW-0472">Membrane</keyword>
<keyword evidence="4" id="KW-0812">Transmembrane</keyword>
<dbReference type="InterPro" id="IPR001940">
    <property type="entry name" value="Peptidase_S1C"/>
</dbReference>
<feature type="compositionally biased region" description="Low complexity" evidence="3">
    <location>
        <begin position="1"/>
        <end position="13"/>
    </location>
</feature>
<sequence>MSEEYGNNGYNGYPTTGSDMNNTTNNEHQGSGAYGRQTMYTQNSGADYQSGYYTGSFQSGGSGEQEAHSNAGYQNSAYTSYHISGDSPKKKTEKKKKGTGRKVAKVVAGLLVIVLVGGVGFYAGGLRDASPKQEASATPKPDEKQQEEQKELIPAVNTNDGSSNVVVNDVSDVVEAVMPSVVSITNAGVQEVQTFFGTQQYTTQSSGSGIIIGQNDDELLIVTNNHVIADSQELSVAFADNSVYEAYVKGADPNADLAVVAVKLDSISDETKSGIKTAALGDSNALKVGEAAIAIGNALGYGQSVTTGVISALDRQVEGYNSTLIQTDAAINPGNSGGALLNTKGQVIGINVMKLASDKIEGMGYAIPISNVSDIIDTLMNRETRSVVDENERGYLGISGLNVTNEVSNSYAMPQGAFVVQVYDDSAAANAGIRKGDIITKFDGLPVTSMESLSSTLEYYKKGETVDVVVQSANNGEYVERTVSVTLGEKPAENNVNTNR</sequence>
<evidence type="ECO:0000256" key="3">
    <source>
        <dbReference type="SAM" id="MobiDB-lite"/>
    </source>
</evidence>
<feature type="region of interest" description="Disordered" evidence="3">
    <location>
        <begin position="127"/>
        <end position="146"/>
    </location>
</feature>
<dbReference type="PRINTS" id="PR00834">
    <property type="entry name" value="PROTEASES2C"/>
</dbReference>
<evidence type="ECO:0000259" key="5">
    <source>
        <dbReference type="PROSITE" id="PS50106"/>
    </source>
</evidence>
<evidence type="ECO:0000313" key="6">
    <source>
        <dbReference type="EMBL" id="MBU9739414.1"/>
    </source>
</evidence>
<keyword evidence="4" id="KW-1133">Transmembrane helix</keyword>
<proteinExistence type="predicted"/>
<feature type="region of interest" description="Disordered" evidence="3">
    <location>
        <begin position="50"/>
        <end position="69"/>
    </location>
</feature>
<dbReference type="InterPro" id="IPR036034">
    <property type="entry name" value="PDZ_sf"/>
</dbReference>
<dbReference type="Proteomes" id="UP000712157">
    <property type="component" value="Unassembled WGS sequence"/>
</dbReference>
<dbReference type="EMBL" id="JAHQCW010000059">
    <property type="protein sequence ID" value="MBU9739414.1"/>
    <property type="molecule type" value="Genomic_DNA"/>
</dbReference>
<dbReference type="PANTHER" id="PTHR43343">
    <property type="entry name" value="PEPTIDASE S12"/>
    <property type="match status" value="1"/>
</dbReference>
<feature type="region of interest" description="Disordered" evidence="3">
    <location>
        <begin position="1"/>
        <end position="41"/>
    </location>
</feature>
<reference evidence="6" key="1">
    <citation type="submission" date="2021-06" db="EMBL/GenBank/DDBJ databases">
        <title>Description of novel taxa of the family Lachnospiraceae.</title>
        <authorList>
            <person name="Chaplin A.V."/>
            <person name="Sokolova S.R."/>
            <person name="Pikina A.P."/>
            <person name="Korzhanova M."/>
            <person name="Belova V."/>
            <person name="Korostin D."/>
            <person name="Efimov B.A."/>
        </authorList>
    </citation>
    <scope>NUCLEOTIDE SEQUENCE</scope>
    <source>
        <strain evidence="6">ASD5720</strain>
    </source>
</reference>
<evidence type="ECO:0000256" key="2">
    <source>
        <dbReference type="ARBA" id="ARBA00022801"/>
    </source>
</evidence>
<dbReference type="InterPro" id="IPR001478">
    <property type="entry name" value="PDZ"/>
</dbReference>
<feature type="domain" description="PDZ" evidence="5">
    <location>
        <begin position="385"/>
        <end position="474"/>
    </location>
</feature>